<organism evidence="1 2">
    <name type="scientific">Entotheonella factor</name>
    <dbReference type="NCBI Taxonomy" id="1429438"/>
    <lineage>
        <taxon>Bacteria</taxon>
        <taxon>Pseudomonadati</taxon>
        <taxon>Nitrospinota/Tectimicrobiota group</taxon>
        <taxon>Candidatus Tectimicrobiota</taxon>
        <taxon>Candidatus Entotheonellia</taxon>
        <taxon>Candidatus Entotheonellales</taxon>
        <taxon>Candidatus Entotheonellaceae</taxon>
        <taxon>Candidatus Entotheonella</taxon>
    </lineage>
</organism>
<comment type="caution">
    <text evidence="1">The sequence shown here is derived from an EMBL/GenBank/DDBJ whole genome shotgun (WGS) entry which is preliminary data.</text>
</comment>
<proteinExistence type="predicted"/>
<keyword evidence="2" id="KW-1185">Reference proteome</keyword>
<name>W4L5W0_ENTF1</name>
<dbReference type="HOGENOM" id="CLU_1127474_0_0_7"/>
<reference evidence="1 2" key="1">
    <citation type="journal article" date="2014" name="Nature">
        <title>An environmental bacterial taxon with a large and distinct metabolic repertoire.</title>
        <authorList>
            <person name="Wilson M.C."/>
            <person name="Mori T."/>
            <person name="Ruckert C."/>
            <person name="Uria A.R."/>
            <person name="Helf M.J."/>
            <person name="Takada K."/>
            <person name="Gernert C."/>
            <person name="Steffens U.A."/>
            <person name="Heycke N."/>
            <person name="Schmitt S."/>
            <person name="Rinke C."/>
            <person name="Helfrich E.J."/>
            <person name="Brachmann A.O."/>
            <person name="Gurgui C."/>
            <person name="Wakimoto T."/>
            <person name="Kracht M."/>
            <person name="Crusemann M."/>
            <person name="Hentschel U."/>
            <person name="Abe I."/>
            <person name="Matsunaga S."/>
            <person name="Kalinowski J."/>
            <person name="Takeyama H."/>
            <person name="Piel J."/>
        </authorList>
    </citation>
    <scope>NUCLEOTIDE SEQUENCE [LARGE SCALE GENOMIC DNA]</scope>
    <source>
        <strain evidence="2">TSY1</strain>
    </source>
</reference>
<evidence type="ECO:0000313" key="1">
    <source>
        <dbReference type="EMBL" id="ETW93080.1"/>
    </source>
</evidence>
<evidence type="ECO:0000313" key="2">
    <source>
        <dbReference type="Proteomes" id="UP000019141"/>
    </source>
</evidence>
<accession>W4L5W0</accession>
<protein>
    <submittedName>
        <fullName evidence="1">Uncharacterized protein</fullName>
    </submittedName>
</protein>
<dbReference type="Proteomes" id="UP000019141">
    <property type="component" value="Unassembled WGS sequence"/>
</dbReference>
<gene>
    <name evidence="1" type="ORF">ETSY1_40805</name>
</gene>
<dbReference type="EMBL" id="AZHW01001311">
    <property type="protein sequence ID" value="ETW93080.1"/>
    <property type="molecule type" value="Genomic_DNA"/>
</dbReference>
<sequence length="246" mass="27303">MYRDDDPRSRLTRDYSPLAIPGGNASVEVRAGEDQVPGIRGWILTLAYRLGTSSPDQELVGMLDLRYRQKREASYAVEGFDIGVGGVIFLPWPYAALTIRDRAPTPTLTSMSEAVVSFVPVLAYDPTPRGIRSVLYGRSLVLVQPCAEDAEGTAIEVPSGATEYRIMPASMFPSRESLTVIERGVRRDWAQFKIEPDRALAPGTLVGEAAWRQVPPRPGAHIVLSHTDTYAHEITVYWRYDLGQIR</sequence>
<dbReference type="AlphaFoldDB" id="W4L5W0"/>